<dbReference type="AlphaFoldDB" id="A0AAD7SXK9"/>
<comment type="caution">
    <text evidence="2">The sequence shown here is derived from an EMBL/GenBank/DDBJ whole genome shotgun (WGS) entry which is preliminary data.</text>
</comment>
<dbReference type="Proteomes" id="UP001221898">
    <property type="component" value="Unassembled WGS sequence"/>
</dbReference>
<feature type="compositionally biased region" description="Basic and acidic residues" evidence="1">
    <location>
        <begin position="95"/>
        <end position="104"/>
    </location>
</feature>
<sequence length="104" mass="12018">MVATPCIRASITLIMPFQEPLQGRVQEHYNCHHAYRWYDENQLEVPLFQGLEMHHTFVPGVVIAYIILHNISLSPGDVLEPEDKDDVVEVPSLRPVRDKEQVKE</sequence>
<evidence type="ECO:0000313" key="2">
    <source>
        <dbReference type="EMBL" id="KAJ8410543.1"/>
    </source>
</evidence>
<feature type="region of interest" description="Disordered" evidence="1">
    <location>
        <begin position="83"/>
        <end position="104"/>
    </location>
</feature>
<reference evidence="2" key="1">
    <citation type="journal article" date="2023" name="Science">
        <title>Genome structures resolve the early diversification of teleost fishes.</title>
        <authorList>
            <person name="Parey E."/>
            <person name="Louis A."/>
            <person name="Montfort J."/>
            <person name="Bouchez O."/>
            <person name="Roques C."/>
            <person name="Iampietro C."/>
            <person name="Lluch J."/>
            <person name="Castinel A."/>
            <person name="Donnadieu C."/>
            <person name="Desvignes T."/>
            <person name="Floi Bucao C."/>
            <person name="Jouanno E."/>
            <person name="Wen M."/>
            <person name="Mejri S."/>
            <person name="Dirks R."/>
            <person name="Jansen H."/>
            <person name="Henkel C."/>
            <person name="Chen W.J."/>
            <person name="Zahm M."/>
            <person name="Cabau C."/>
            <person name="Klopp C."/>
            <person name="Thompson A.W."/>
            <person name="Robinson-Rechavi M."/>
            <person name="Braasch I."/>
            <person name="Lecointre G."/>
            <person name="Bobe J."/>
            <person name="Postlethwait J.H."/>
            <person name="Berthelot C."/>
            <person name="Roest Crollius H."/>
            <person name="Guiguen Y."/>
        </authorList>
    </citation>
    <scope>NUCLEOTIDE SEQUENCE</scope>
    <source>
        <strain evidence="2">NC1722</strain>
    </source>
</reference>
<dbReference type="EMBL" id="JAINUG010000026">
    <property type="protein sequence ID" value="KAJ8410543.1"/>
    <property type="molecule type" value="Genomic_DNA"/>
</dbReference>
<feature type="non-terminal residue" evidence="2">
    <location>
        <position position="104"/>
    </location>
</feature>
<evidence type="ECO:0000256" key="1">
    <source>
        <dbReference type="SAM" id="MobiDB-lite"/>
    </source>
</evidence>
<keyword evidence="3" id="KW-1185">Reference proteome</keyword>
<protein>
    <submittedName>
        <fullName evidence="2">Uncharacterized protein</fullName>
    </submittedName>
</protein>
<organism evidence="2 3">
    <name type="scientific">Aldrovandia affinis</name>
    <dbReference type="NCBI Taxonomy" id="143900"/>
    <lineage>
        <taxon>Eukaryota</taxon>
        <taxon>Metazoa</taxon>
        <taxon>Chordata</taxon>
        <taxon>Craniata</taxon>
        <taxon>Vertebrata</taxon>
        <taxon>Euteleostomi</taxon>
        <taxon>Actinopterygii</taxon>
        <taxon>Neopterygii</taxon>
        <taxon>Teleostei</taxon>
        <taxon>Notacanthiformes</taxon>
        <taxon>Halosauridae</taxon>
        <taxon>Aldrovandia</taxon>
    </lineage>
</organism>
<gene>
    <name evidence="2" type="ORF">AAFF_G00194470</name>
</gene>
<name>A0AAD7SXK9_9TELE</name>
<evidence type="ECO:0000313" key="3">
    <source>
        <dbReference type="Proteomes" id="UP001221898"/>
    </source>
</evidence>
<proteinExistence type="predicted"/>
<accession>A0AAD7SXK9</accession>